<dbReference type="Proteomes" id="UP000184386">
    <property type="component" value="Unassembled WGS sequence"/>
</dbReference>
<dbReference type="OrthoDB" id="1708261at2"/>
<sequence>MSKTQVINEIKPIEEMKPDERLKYEIAGELGLLDKVMASGWKSLSAKESGRIGGIMTKRKKQKAMEGRNKEHEE</sequence>
<proteinExistence type="predicted"/>
<dbReference type="GO" id="GO:0003690">
    <property type="term" value="F:double-stranded DNA binding"/>
    <property type="evidence" value="ECO:0007669"/>
    <property type="project" value="InterPro"/>
</dbReference>
<dbReference type="STRING" id="1121322.SAMN02745136_03410"/>
<protein>
    <submittedName>
        <fullName evidence="3">Small, acid-soluble spore protein, alpha/beta type</fullName>
    </submittedName>
</protein>
<dbReference type="Gene3D" id="6.10.10.80">
    <property type="entry name" value="Small, acid-soluble spore protein, alpha/beta type-like"/>
    <property type="match status" value="1"/>
</dbReference>
<gene>
    <name evidence="3" type="ORF">SAMN02745136_03410</name>
</gene>
<name>A0A1M6VGN3_9FIRM</name>
<evidence type="ECO:0000313" key="3">
    <source>
        <dbReference type="EMBL" id="SHK80619.1"/>
    </source>
</evidence>
<organism evidence="3 4">
    <name type="scientific">Anaerocolumna jejuensis DSM 15929</name>
    <dbReference type="NCBI Taxonomy" id="1121322"/>
    <lineage>
        <taxon>Bacteria</taxon>
        <taxon>Bacillati</taxon>
        <taxon>Bacillota</taxon>
        <taxon>Clostridia</taxon>
        <taxon>Lachnospirales</taxon>
        <taxon>Lachnospiraceae</taxon>
        <taxon>Anaerocolumna</taxon>
    </lineage>
</organism>
<evidence type="ECO:0000313" key="4">
    <source>
        <dbReference type="Proteomes" id="UP000184386"/>
    </source>
</evidence>
<keyword evidence="4" id="KW-1185">Reference proteome</keyword>
<dbReference type="GO" id="GO:0006265">
    <property type="term" value="P:DNA topological change"/>
    <property type="evidence" value="ECO:0007669"/>
    <property type="project" value="InterPro"/>
</dbReference>
<evidence type="ECO:0000256" key="1">
    <source>
        <dbReference type="ARBA" id="ARBA00003863"/>
    </source>
</evidence>
<accession>A0A1M6VGN3</accession>
<comment type="function">
    <text evidence="1">SASP are bound to spore DNA. They are double-stranded DNA-binding proteins that cause DNA to change to an a-like conformation. They protect the DNA backbone from chemical and enzymatic cleavage and are thus involved in dormant spore's high resistance to UV light.</text>
</comment>
<reference evidence="3 4" key="1">
    <citation type="submission" date="2016-11" db="EMBL/GenBank/DDBJ databases">
        <authorList>
            <person name="Jaros S."/>
            <person name="Januszkiewicz K."/>
            <person name="Wedrychowicz H."/>
        </authorList>
    </citation>
    <scope>NUCLEOTIDE SEQUENCE [LARGE SCALE GENOMIC DNA]</scope>
    <source>
        <strain evidence="3 4">DSM 15929</strain>
    </source>
</reference>
<dbReference type="RefSeq" id="WP_073278054.1">
    <property type="nucleotide sequence ID" value="NZ_FRAC01000017.1"/>
</dbReference>
<dbReference type="AlphaFoldDB" id="A0A1M6VGN3"/>
<feature type="compositionally biased region" description="Basic and acidic residues" evidence="2">
    <location>
        <begin position="63"/>
        <end position="74"/>
    </location>
</feature>
<dbReference type="EMBL" id="FRAC01000017">
    <property type="protein sequence ID" value="SHK80619.1"/>
    <property type="molecule type" value="Genomic_DNA"/>
</dbReference>
<dbReference type="Pfam" id="PF00269">
    <property type="entry name" value="SASP"/>
    <property type="match status" value="1"/>
</dbReference>
<dbReference type="InterPro" id="IPR001448">
    <property type="entry name" value="SASP_alpha/beta-type"/>
</dbReference>
<feature type="region of interest" description="Disordered" evidence="2">
    <location>
        <begin position="52"/>
        <end position="74"/>
    </location>
</feature>
<dbReference type="InterPro" id="IPR038300">
    <property type="entry name" value="SASP_sf_alpha/beta"/>
</dbReference>
<evidence type="ECO:0000256" key="2">
    <source>
        <dbReference type="SAM" id="MobiDB-lite"/>
    </source>
</evidence>